<gene>
    <name evidence="3" type="ORF">M422DRAFT_57142</name>
</gene>
<keyword evidence="1" id="KW-0812">Transmembrane</keyword>
<name>A0A0C9TL47_SPHS4</name>
<dbReference type="EMBL" id="KN838087">
    <property type="protein sequence ID" value="KIJ22589.1"/>
    <property type="molecule type" value="Genomic_DNA"/>
</dbReference>
<evidence type="ECO:0000256" key="1">
    <source>
        <dbReference type="SAM" id="Phobius"/>
    </source>
</evidence>
<protein>
    <recommendedName>
        <fullName evidence="2">DUF6534 domain-containing protein</fullName>
    </recommendedName>
</protein>
<dbReference type="PANTHER" id="PTHR40465:SF1">
    <property type="entry name" value="DUF6534 DOMAIN-CONTAINING PROTEIN"/>
    <property type="match status" value="1"/>
</dbReference>
<feature type="transmembrane region" description="Helical" evidence="1">
    <location>
        <begin position="81"/>
        <end position="102"/>
    </location>
</feature>
<keyword evidence="1" id="KW-1133">Transmembrane helix</keyword>
<keyword evidence="1" id="KW-0472">Membrane</keyword>
<evidence type="ECO:0000313" key="3">
    <source>
        <dbReference type="EMBL" id="KIJ22589.1"/>
    </source>
</evidence>
<keyword evidence="4" id="KW-1185">Reference proteome</keyword>
<dbReference type="PANTHER" id="PTHR40465">
    <property type="entry name" value="CHROMOSOME 1, WHOLE GENOME SHOTGUN SEQUENCE"/>
    <property type="match status" value="1"/>
</dbReference>
<feature type="transmembrane region" description="Helical" evidence="1">
    <location>
        <begin position="48"/>
        <end position="69"/>
    </location>
</feature>
<proteinExistence type="predicted"/>
<feature type="transmembrane region" description="Helical" evidence="1">
    <location>
        <begin position="15"/>
        <end position="36"/>
    </location>
</feature>
<evidence type="ECO:0000313" key="4">
    <source>
        <dbReference type="Proteomes" id="UP000054279"/>
    </source>
</evidence>
<evidence type="ECO:0000259" key="2">
    <source>
        <dbReference type="Pfam" id="PF20152"/>
    </source>
</evidence>
<reference evidence="3 4" key="1">
    <citation type="submission" date="2014-06" db="EMBL/GenBank/DDBJ databases">
        <title>Evolutionary Origins and Diversification of the Mycorrhizal Mutualists.</title>
        <authorList>
            <consortium name="DOE Joint Genome Institute"/>
            <consortium name="Mycorrhizal Genomics Consortium"/>
            <person name="Kohler A."/>
            <person name="Kuo A."/>
            <person name="Nagy L.G."/>
            <person name="Floudas D."/>
            <person name="Copeland A."/>
            <person name="Barry K.W."/>
            <person name="Cichocki N."/>
            <person name="Veneault-Fourrey C."/>
            <person name="LaButti K."/>
            <person name="Lindquist E.A."/>
            <person name="Lipzen A."/>
            <person name="Lundell T."/>
            <person name="Morin E."/>
            <person name="Murat C."/>
            <person name="Riley R."/>
            <person name="Ohm R."/>
            <person name="Sun H."/>
            <person name="Tunlid A."/>
            <person name="Henrissat B."/>
            <person name="Grigoriev I.V."/>
            <person name="Hibbett D.S."/>
            <person name="Martin F."/>
        </authorList>
    </citation>
    <scope>NUCLEOTIDE SEQUENCE [LARGE SCALE GENOMIC DNA]</scope>
    <source>
        <strain evidence="3 4">SS14</strain>
    </source>
</reference>
<dbReference type="Proteomes" id="UP000054279">
    <property type="component" value="Unassembled WGS sequence"/>
</dbReference>
<organism evidence="3 4">
    <name type="scientific">Sphaerobolus stellatus (strain SS14)</name>
    <dbReference type="NCBI Taxonomy" id="990650"/>
    <lineage>
        <taxon>Eukaryota</taxon>
        <taxon>Fungi</taxon>
        <taxon>Dikarya</taxon>
        <taxon>Basidiomycota</taxon>
        <taxon>Agaricomycotina</taxon>
        <taxon>Agaricomycetes</taxon>
        <taxon>Phallomycetidae</taxon>
        <taxon>Geastrales</taxon>
        <taxon>Sphaerobolaceae</taxon>
        <taxon>Sphaerobolus</taxon>
    </lineage>
</organism>
<feature type="domain" description="DUF6534" evidence="2">
    <location>
        <begin position="30"/>
        <end position="107"/>
    </location>
</feature>
<accession>A0A0C9TL47</accession>
<dbReference type="OrthoDB" id="3046394at2759"/>
<dbReference type="AlphaFoldDB" id="A0A0C9TL47"/>
<dbReference type="Pfam" id="PF20152">
    <property type="entry name" value="DUF6534"/>
    <property type="match status" value="1"/>
</dbReference>
<dbReference type="HOGENOM" id="CLU_1476019_0_0_1"/>
<dbReference type="InterPro" id="IPR045339">
    <property type="entry name" value="DUF6534"/>
</dbReference>
<sequence>MWGGVEITEDKTVGFYVVVPAANVSLAAGLACDISITIFRLNKQTDTLVFRLVRLSIETAMGPTIVALANLILSNRDFNNQWYLLANLNLAHVYCVSLLYTVNARRHVRDGLSQMIPSSNVGQSTDEANETIWMSLRRLPILLCVRLTTKSHHDEDLNAGGFEYDKGDERSIGDDDKTKTKRL</sequence>